<evidence type="ECO:0000313" key="2">
    <source>
        <dbReference type="Proteomes" id="UP000308196"/>
    </source>
</evidence>
<proteinExistence type="predicted"/>
<dbReference type="EMBL" id="LR590484">
    <property type="protein sequence ID" value="VTR30402.1"/>
    <property type="molecule type" value="Genomic_DNA"/>
</dbReference>
<dbReference type="AlphaFoldDB" id="A0A4U9UFQ6"/>
<name>A0A4U9UFQ6_9SPHI</name>
<organism evidence="1 2">
    <name type="scientific">Sphingobacterium thalpophilum</name>
    <dbReference type="NCBI Taxonomy" id="259"/>
    <lineage>
        <taxon>Bacteria</taxon>
        <taxon>Pseudomonadati</taxon>
        <taxon>Bacteroidota</taxon>
        <taxon>Sphingobacteriia</taxon>
        <taxon>Sphingobacteriales</taxon>
        <taxon>Sphingobacteriaceae</taxon>
        <taxon>Sphingobacterium</taxon>
    </lineage>
</organism>
<evidence type="ECO:0000313" key="1">
    <source>
        <dbReference type="EMBL" id="VTR30402.1"/>
    </source>
</evidence>
<dbReference type="Proteomes" id="UP000308196">
    <property type="component" value="Chromosome"/>
</dbReference>
<sequence length="46" mass="5111">MKDPSAESEGFIASHIPMLMSAMIKFKPPANPSDSNPYRTEKAFHC</sequence>
<dbReference type="KEGG" id="stha:NCTC11429_00635"/>
<accession>A0A4U9UFQ6</accession>
<reference evidence="1 2" key="1">
    <citation type="submission" date="2019-05" db="EMBL/GenBank/DDBJ databases">
        <authorList>
            <consortium name="Pathogen Informatics"/>
        </authorList>
    </citation>
    <scope>NUCLEOTIDE SEQUENCE [LARGE SCALE GENOMIC DNA]</scope>
    <source>
        <strain evidence="1 2">NCTC11429</strain>
    </source>
</reference>
<gene>
    <name evidence="1" type="ORF">NCTC11429_00635</name>
</gene>
<protein>
    <submittedName>
        <fullName evidence="1">Uncharacterized protein</fullName>
    </submittedName>
</protein>